<reference evidence="3 4" key="1">
    <citation type="submission" date="2020-10" db="EMBL/GenBank/DDBJ databases">
        <title>The Coptis chinensis genome and diversification of protoberbering-type alkaloids.</title>
        <authorList>
            <person name="Wang B."/>
            <person name="Shu S."/>
            <person name="Song C."/>
            <person name="Liu Y."/>
        </authorList>
    </citation>
    <scope>NUCLEOTIDE SEQUENCE [LARGE SCALE GENOMIC DNA]</scope>
    <source>
        <strain evidence="3">HL-2020</strain>
        <tissue evidence="3">Leaf</tissue>
    </source>
</reference>
<comment type="caution">
    <text evidence="3">The sequence shown here is derived from an EMBL/GenBank/DDBJ whole genome shotgun (WGS) entry which is preliminary data.</text>
</comment>
<evidence type="ECO:0000259" key="2">
    <source>
        <dbReference type="Pfam" id="PF11904"/>
    </source>
</evidence>
<accession>A0A835IX68</accession>
<feature type="transmembrane region" description="Helical" evidence="1">
    <location>
        <begin position="20"/>
        <end position="41"/>
    </location>
</feature>
<name>A0A835IX68_9MAGN</name>
<proteinExistence type="predicted"/>
<keyword evidence="1" id="KW-0812">Transmembrane</keyword>
<dbReference type="EMBL" id="JADFTS010000001">
    <property type="protein sequence ID" value="KAF9625049.1"/>
    <property type="molecule type" value="Genomic_DNA"/>
</dbReference>
<keyword evidence="4" id="KW-1185">Reference proteome</keyword>
<sequence>MLSLRHQLSLSALHLHTEDWVCLLSALHILHLSASFPWFTLHNLTQGKKRRKWFGQWKAKVYDMPNVVVSTKSRRVLGAMTDDEFFSSCNENETESDYGDLLTEDEKS</sequence>
<dbReference type="Proteomes" id="UP000631114">
    <property type="component" value="Unassembled WGS sequence"/>
</dbReference>
<dbReference type="InterPro" id="IPR055285">
    <property type="entry name" value="ANKRD13_C"/>
</dbReference>
<evidence type="ECO:0000313" key="3">
    <source>
        <dbReference type="EMBL" id="KAF9625049.1"/>
    </source>
</evidence>
<dbReference type="OrthoDB" id="1933838at2759"/>
<protein>
    <recommendedName>
        <fullName evidence="2">Ankyrin repeat domain-containing protein</fullName>
    </recommendedName>
</protein>
<feature type="domain" description="Ankyrin repeat" evidence="2">
    <location>
        <begin position="47"/>
        <end position="107"/>
    </location>
</feature>
<keyword evidence="1" id="KW-1133">Transmembrane helix</keyword>
<evidence type="ECO:0000313" key="4">
    <source>
        <dbReference type="Proteomes" id="UP000631114"/>
    </source>
</evidence>
<organism evidence="3 4">
    <name type="scientific">Coptis chinensis</name>
    <dbReference type="NCBI Taxonomy" id="261450"/>
    <lineage>
        <taxon>Eukaryota</taxon>
        <taxon>Viridiplantae</taxon>
        <taxon>Streptophyta</taxon>
        <taxon>Embryophyta</taxon>
        <taxon>Tracheophyta</taxon>
        <taxon>Spermatophyta</taxon>
        <taxon>Magnoliopsida</taxon>
        <taxon>Ranunculales</taxon>
        <taxon>Ranunculaceae</taxon>
        <taxon>Coptidoideae</taxon>
        <taxon>Coptis</taxon>
    </lineage>
</organism>
<evidence type="ECO:0000256" key="1">
    <source>
        <dbReference type="SAM" id="Phobius"/>
    </source>
</evidence>
<dbReference type="Pfam" id="PF11904">
    <property type="entry name" value="ANKRD13_C"/>
    <property type="match status" value="1"/>
</dbReference>
<dbReference type="AlphaFoldDB" id="A0A835IX68"/>
<gene>
    <name evidence="3" type="ORF">IFM89_017197</name>
</gene>
<keyword evidence="1" id="KW-0472">Membrane</keyword>